<sequence>MAEDFKDPRDVPWHPRRASELIGHKPAEARLLQAHQAGKLHHAWLLSGPKGIGKATLAYRFAKFLLQVPSAHGARAHTTLHIAPEGHAFRQVAAASHPDLLVIERAVDQRAKRLKTEIAVDDARDAQGFFSRTSGAGGWRVAIVDAADDLNSESANALLKVIEEPPKQSIFLIVCNQPGRLLRTIRSRCLHLPMDPLSTDETLKVLRHLPAGAIEAEEADVRAAAEMSRGSPGKAMDLIGSRGAAAFGEFLKRSKLSPATAVEIAAAFSGRETAEDYFIFCDLLVGWVASQARAAGLAGHGEALARAHDDINASLRQADALNLDRRQTVTDALMRLEEALKAS</sequence>
<dbReference type="GO" id="GO:0006261">
    <property type="term" value="P:DNA-templated DNA replication"/>
    <property type="evidence" value="ECO:0007669"/>
    <property type="project" value="TreeGrafter"/>
</dbReference>
<dbReference type="GO" id="GO:0009360">
    <property type="term" value="C:DNA polymerase III complex"/>
    <property type="evidence" value="ECO:0007669"/>
    <property type="project" value="TreeGrafter"/>
</dbReference>
<dbReference type="Proteomes" id="UP000248795">
    <property type="component" value="Unassembled WGS sequence"/>
</dbReference>
<evidence type="ECO:0000313" key="1">
    <source>
        <dbReference type="EMBL" id="PZF76968.1"/>
    </source>
</evidence>
<dbReference type="AlphaFoldDB" id="A0A2W2BA70"/>
<evidence type="ECO:0000313" key="2">
    <source>
        <dbReference type="Proteomes" id="UP000248795"/>
    </source>
</evidence>
<name>A0A2W2BA70_9HYPH</name>
<dbReference type="NCBIfam" id="NF005677">
    <property type="entry name" value="PRK07471.1"/>
    <property type="match status" value="1"/>
</dbReference>
<organism evidence="1 2">
    <name type="scientific">Aestuariivirga litoralis</name>
    <dbReference type="NCBI Taxonomy" id="2650924"/>
    <lineage>
        <taxon>Bacteria</taxon>
        <taxon>Pseudomonadati</taxon>
        <taxon>Pseudomonadota</taxon>
        <taxon>Alphaproteobacteria</taxon>
        <taxon>Hyphomicrobiales</taxon>
        <taxon>Aestuariivirgaceae</taxon>
        <taxon>Aestuariivirga</taxon>
    </lineage>
</organism>
<dbReference type="Gene3D" id="3.40.50.300">
    <property type="entry name" value="P-loop containing nucleotide triphosphate hydrolases"/>
    <property type="match status" value="1"/>
</dbReference>
<accession>A0A2W2BA70</accession>
<dbReference type="PANTHER" id="PTHR11669:SF8">
    <property type="entry name" value="DNA POLYMERASE III SUBUNIT DELTA"/>
    <property type="match status" value="1"/>
</dbReference>
<comment type="caution">
    <text evidence="1">The sequence shown here is derived from an EMBL/GenBank/DDBJ whole genome shotgun (WGS) entry which is preliminary data.</text>
</comment>
<reference evidence="2" key="1">
    <citation type="submission" date="2018-06" db="EMBL/GenBank/DDBJ databases">
        <title>Aestuariibacter litoralis strain KCTC 52945T.</title>
        <authorList>
            <person name="Li X."/>
            <person name="Salam N."/>
            <person name="Li J.-L."/>
            <person name="Chen Y.-M."/>
            <person name="Yang Z.-W."/>
            <person name="Zhang L.-Y."/>
            <person name="Han M.-X."/>
            <person name="Xiao M."/>
            <person name="Li W.-J."/>
        </authorList>
    </citation>
    <scope>NUCLEOTIDE SEQUENCE [LARGE SCALE GENOMIC DNA]</scope>
    <source>
        <strain evidence="2">KCTC 52945</strain>
    </source>
</reference>
<dbReference type="InterPro" id="IPR027417">
    <property type="entry name" value="P-loop_NTPase"/>
</dbReference>
<dbReference type="EMBL" id="QKVK01000004">
    <property type="protein sequence ID" value="PZF76968.1"/>
    <property type="molecule type" value="Genomic_DNA"/>
</dbReference>
<proteinExistence type="predicted"/>
<dbReference type="SUPFAM" id="SSF52540">
    <property type="entry name" value="P-loop containing nucleoside triphosphate hydrolases"/>
    <property type="match status" value="1"/>
</dbReference>
<dbReference type="RefSeq" id="WP_111198545.1">
    <property type="nucleotide sequence ID" value="NZ_QKVK01000004.1"/>
</dbReference>
<gene>
    <name evidence="1" type="ORF">DK847_10980</name>
</gene>
<dbReference type="PANTHER" id="PTHR11669">
    <property type="entry name" value="REPLICATION FACTOR C / DNA POLYMERASE III GAMMA-TAU SUBUNIT"/>
    <property type="match status" value="1"/>
</dbReference>
<keyword evidence="2" id="KW-1185">Reference proteome</keyword>
<dbReference type="Pfam" id="PF13177">
    <property type="entry name" value="DNA_pol3_delta2"/>
    <property type="match status" value="1"/>
</dbReference>
<dbReference type="InterPro" id="IPR050238">
    <property type="entry name" value="DNA_Rep/Repair_Clamp_Loader"/>
</dbReference>
<protein>
    <submittedName>
        <fullName evidence="1">DNA polymerase III subunit delta</fullName>
    </submittedName>
</protein>